<feature type="region of interest" description="Disordered" evidence="1">
    <location>
        <begin position="1220"/>
        <end position="1254"/>
    </location>
</feature>
<feature type="compositionally biased region" description="Basic and acidic residues" evidence="1">
    <location>
        <begin position="1642"/>
        <end position="1654"/>
    </location>
</feature>
<evidence type="ECO:0000313" key="3">
    <source>
        <dbReference type="EMBL" id="GLC52878.1"/>
    </source>
</evidence>
<feature type="compositionally biased region" description="Low complexity" evidence="1">
    <location>
        <begin position="608"/>
        <end position="618"/>
    </location>
</feature>
<feature type="compositionally biased region" description="Basic and acidic residues" evidence="1">
    <location>
        <begin position="1495"/>
        <end position="1512"/>
    </location>
</feature>
<feature type="compositionally biased region" description="Low complexity" evidence="1">
    <location>
        <begin position="2373"/>
        <end position="2387"/>
    </location>
</feature>
<feature type="compositionally biased region" description="Polar residues" evidence="1">
    <location>
        <begin position="2065"/>
        <end position="2089"/>
    </location>
</feature>
<feature type="compositionally biased region" description="Polar residues" evidence="1">
    <location>
        <begin position="702"/>
        <end position="711"/>
    </location>
</feature>
<feature type="region of interest" description="Disordered" evidence="1">
    <location>
        <begin position="585"/>
        <end position="1012"/>
    </location>
</feature>
<feature type="compositionally biased region" description="Low complexity" evidence="1">
    <location>
        <begin position="501"/>
        <end position="520"/>
    </location>
</feature>
<feature type="compositionally biased region" description="Basic and acidic residues" evidence="1">
    <location>
        <begin position="2407"/>
        <end position="2423"/>
    </location>
</feature>
<feature type="compositionally biased region" description="Low complexity" evidence="1">
    <location>
        <begin position="740"/>
        <end position="771"/>
    </location>
</feature>
<feature type="compositionally biased region" description="Basic and acidic residues" evidence="1">
    <location>
        <begin position="1615"/>
        <end position="1624"/>
    </location>
</feature>
<evidence type="ECO:0000259" key="2">
    <source>
        <dbReference type="PROSITE" id="PS50090"/>
    </source>
</evidence>
<name>A0A9W6BJ11_9CHLO</name>
<organism evidence="3 4">
    <name type="scientific">Pleodorina starrii</name>
    <dbReference type="NCBI Taxonomy" id="330485"/>
    <lineage>
        <taxon>Eukaryota</taxon>
        <taxon>Viridiplantae</taxon>
        <taxon>Chlorophyta</taxon>
        <taxon>core chlorophytes</taxon>
        <taxon>Chlorophyceae</taxon>
        <taxon>CS clade</taxon>
        <taxon>Chlamydomonadales</taxon>
        <taxon>Volvocaceae</taxon>
        <taxon>Pleodorina</taxon>
    </lineage>
</organism>
<feature type="compositionally biased region" description="Basic and acidic residues" evidence="1">
    <location>
        <begin position="1578"/>
        <end position="1590"/>
    </location>
</feature>
<dbReference type="Gene3D" id="1.10.10.60">
    <property type="entry name" value="Homeodomain-like"/>
    <property type="match status" value="1"/>
</dbReference>
<feature type="compositionally biased region" description="Low complexity" evidence="1">
    <location>
        <begin position="1864"/>
        <end position="1881"/>
    </location>
</feature>
<feature type="compositionally biased region" description="Pro residues" evidence="1">
    <location>
        <begin position="1438"/>
        <end position="1449"/>
    </location>
</feature>
<feature type="compositionally biased region" description="Basic and acidic residues" evidence="1">
    <location>
        <begin position="2238"/>
        <end position="2251"/>
    </location>
</feature>
<feature type="compositionally biased region" description="Basic and acidic residues" evidence="1">
    <location>
        <begin position="1837"/>
        <end position="1847"/>
    </location>
</feature>
<feature type="compositionally biased region" description="Low complexity" evidence="1">
    <location>
        <begin position="817"/>
        <end position="834"/>
    </location>
</feature>
<feature type="region of interest" description="Disordered" evidence="1">
    <location>
        <begin position="1"/>
        <end position="256"/>
    </location>
</feature>
<feature type="compositionally biased region" description="Basic and acidic residues" evidence="1">
    <location>
        <begin position="1698"/>
        <end position="1721"/>
    </location>
</feature>
<dbReference type="Proteomes" id="UP001165080">
    <property type="component" value="Unassembled WGS sequence"/>
</dbReference>
<feature type="compositionally biased region" description="Pro residues" evidence="1">
    <location>
        <begin position="427"/>
        <end position="440"/>
    </location>
</feature>
<feature type="compositionally biased region" description="Low complexity" evidence="1">
    <location>
        <begin position="354"/>
        <end position="375"/>
    </location>
</feature>
<feature type="compositionally biased region" description="Basic residues" evidence="1">
    <location>
        <begin position="621"/>
        <end position="637"/>
    </location>
</feature>
<feature type="compositionally biased region" description="Gly residues" evidence="1">
    <location>
        <begin position="1515"/>
        <end position="1524"/>
    </location>
</feature>
<feature type="compositionally biased region" description="Low complexity" evidence="1">
    <location>
        <begin position="796"/>
        <end position="805"/>
    </location>
</feature>
<feature type="region of interest" description="Disordered" evidence="1">
    <location>
        <begin position="1389"/>
        <end position="2148"/>
    </location>
</feature>
<feature type="compositionally biased region" description="Low complexity" evidence="1">
    <location>
        <begin position="876"/>
        <end position="898"/>
    </location>
</feature>
<feature type="compositionally biased region" description="Low complexity" evidence="1">
    <location>
        <begin position="905"/>
        <end position="923"/>
    </location>
</feature>
<feature type="region of interest" description="Disordered" evidence="1">
    <location>
        <begin position="2407"/>
        <end position="2474"/>
    </location>
</feature>
<gene>
    <name evidence="3" type="primary">PLEST002487</name>
    <name evidence="3" type="ORF">PLESTB_000683800</name>
</gene>
<comment type="caution">
    <text evidence="3">The sequence shown here is derived from an EMBL/GenBank/DDBJ whole genome shotgun (WGS) entry which is preliminary data.</text>
</comment>
<feature type="region of interest" description="Disordered" evidence="1">
    <location>
        <begin position="330"/>
        <end position="573"/>
    </location>
</feature>
<feature type="compositionally biased region" description="Low complexity" evidence="1">
    <location>
        <begin position="236"/>
        <end position="256"/>
    </location>
</feature>
<feature type="compositionally biased region" description="Low complexity" evidence="1">
    <location>
        <begin position="1807"/>
        <end position="1832"/>
    </location>
</feature>
<feature type="compositionally biased region" description="Low complexity" evidence="1">
    <location>
        <begin position="105"/>
        <end position="119"/>
    </location>
</feature>
<feature type="compositionally biased region" description="Low complexity" evidence="1">
    <location>
        <begin position="403"/>
        <end position="426"/>
    </location>
</feature>
<keyword evidence="4" id="KW-1185">Reference proteome</keyword>
<accession>A0A9W6BJ11</accession>
<sequence>MDISPAPSAAVTGDTTGVRTSGRQRKKPTEFWRNEKPQKDATIQVLSFPDPETRRQRSGAGPMSTGAHGKTLPMSPTRGSESRRLLEGLHNFTPLVFGQRGNRDGAPATTIDTGAAAGGSQVADSPAAAARRRRAAAAQLEEPGQDYGGSPPRPRRSQKAHEDASPGKSLAPQVAAGTDPPPVRSSPRVARKAAAPSAENQAPLVPPPAPKNRTDANAASRRGRTSKKQVPEQQPAIEAGAPAAAAAAAAGPARAKTVAAVAAAVSDPAGANGRAAMMPDQANAGGCAAATADEPAQATRRRPRLDPVLCSKILVRGIAPDVDVAACAAARGQDAGGGRLQRSTEGRRGRRAAARGAQQQTPTVDAFAGAATAAGVERQRAAGSGGQRASSEAANDGGVSAEAPVRVGTATATAAPAQKPAKARPAPVEPRPADAAPPPRSGAGEVRRSTGGLRSTEGDAAGTRLAGSSVAARATGGTRQLAVAKEGAKGKARGVGGDGSQAPREQQQPAAQALPGASQPDADADEEEESRPKKRSRKDAAQAKRAAAQAAEQAGPASGAAAAAKLAGPFGPGASVAVEAVAPTFKAATEPTEEPRKATDGATDDAAQEAAAAAVAAKAEARRRKKRDGKLARRKKGSAPAAVDTAAQPQADTMEQELPSHAGDVAAVVAGGGAAGPSQPPAAAAAEDGALEPVLRPPERSLATSLHQLASSERRRNTAAVPTDSKSQRRIEAAGHDGSQRGQAAQLQEQQQRLSGEQAQEPQRQQQQPEASVLGGSQLLGSEGARKGRKKRRRGAAAPSAADGAADCRPGPSVQDGSAAARTEAGGAAAPGAGRSVQTQLGFSGAVMEDVREENALVEAPSGGGTPGAGPGGQGVAPAASGQQQRRQPSAARQPAARTGHTVHGGAASAGGDTAAATSQQGARPATTLAGNAAAPPGDVGIGPKPLSGGDLDTAACPFDAAAGEQRPDERPSGSGRSQAASPEPSGVAARAGPGAIDAMPPRRMELSPSESVAQSNVLGARAAADAAAGAVRGLHQTQWAARRACSHPATAADFGLVIHVGAGGWCGGEARRAAHFRGGGFGGQGGGVATAEPEGYMGAGADVARALRDAAADGGHLGAAAPSWQKRRIPPPPRFDAGAHGGHPNFQDVSEPPTSSHHKATAPHGADIAIGDLGGRGFFVQRNEDRDAQCQAFPNTQAALPSHSGRSAAQEHVFGMAAAARDAAPGAGPPGTSRIEAPASRLPGQGGGTLAGVLDDRDAAAGAAGTNVGSPGGELDGFVVQRSHGRTAQQPQPFPNAFSSAFGGHDGPGQTKQADGRTFAAAGMGRTVSVGAGPPGPGRFEAPATRSAGHGGGSASPTYGFGVAAGAAAFGRNDAGGLQHAAPDLAPVRRPLWSSDGEDDDGEAGRRLRRPQQRLWSGLLHASRSGSRDCLPTRGETPPPHQMPPQRPPAAAAEQRRSGSGLDAVREEEEAASPGLAAGFGGPRQGPRGNGFLRRRDGNVEARPDADEGWRLADGGGDGGGSGQQQQHGGQLFPESLPQAAPPTYQRGRDLDQDAAQGAAAAASFSRVAAAQPGPIIRERPFADVDLARRQQQQQQQHPDGARPVAQERSWQGPDRRGADWQHRSPAALYNNNDRYNGDQGRYDGDDLRDMDRQQQQQRTPAAKYEEHQYGIDQSMCDGSGRHCMDRRQQQRTPTILHDKDQYGRDRGLSDGDGRRDMDRQQQQQQRTPVAVYDNDQYGRDRGLYDGSGGGRRGMDGQQQRNRGTAPDDDQHGGDRGPYAGGSGARRGAPAVPSPPRHATPPGHHQQPAVWQPAAAAAAGARAPPAAAQAFPPGPAHDDAYDRVDAMDVDLSSPDRRLPSDQATPAFASTPPSPQRQQQPDGPLEVLQRLAPRQGAAEGTPGTHARFAAPPAGKQELGQPPFAEREGPWGQRATQAAPHTEREAYEPAPPVQQPEREQPPPPPRFQAQPWQEPRRQPAQSASAVEAPAQGGLHGGQPGAAWADAGSQGRSVQRQPPPPQPPQQQQLPTASNCPPPSQVSGVHKPPGQQPPRQAMFTVPALRSNRLAQQQQPLHFAEQQQQQRLSSADGQTLGYPGQDRQGVPAAPAASATESANPGYESIRRMLNRADAVQKRNKTRSQEFSEREEDGWTIEQHQALQSAFYKTIPSHPNYWAEIARHVPGRTAAECCSRVYHSGKTQDERAMLAKLVRRVPAAAGGPAAGTVKSRPPTVAAARKWSQQEHQREVMERVKRMGGLHAEEEEEQDDDDDVEGGDEGEGPSAGGGAGGRKPAAGGRRRRRQPALPELNPEILSALEDLQKQQQANKWVTSFFSKQGGITKWHKNVQGAMEKRPRGISARAAAGAAAPPPPPQQQPRTGDAARPAAPAAGRRRDDAMARYIRQMLAWDKSKRQQEEWREDDRAEGLVDEDDAAYDDDEDAEGGSEVDEEQERTARDMMQFLVEEGLLGPDGQPVFV</sequence>
<feature type="compositionally biased region" description="Acidic residues" evidence="1">
    <location>
        <begin position="2259"/>
        <end position="2277"/>
    </location>
</feature>
<feature type="compositionally biased region" description="Basic and acidic residues" evidence="1">
    <location>
        <begin position="1681"/>
        <end position="1690"/>
    </location>
</feature>
<proteinExistence type="predicted"/>
<evidence type="ECO:0000313" key="4">
    <source>
        <dbReference type="Proteomes" id="UP001165080"/>
    </source>
</evidence>
<evidence type="ECO:0000256" key="1">
    <source>
        <dbReference type="SAM" id="MobiDB-lite"/>
    </source>
</evidence>
<feature type="region of interest" description="Disordered" evidence="1">
    <location>
        <begin position="2345"/>
        <end position="2395"/>
    </location>
</feature>
<feature type="region of interest" description="Disordered" evidence="1">
    <location>
        <begin position="2215"/>
        <end position="2307"/>
    </location>
</feature>
<protein>
    <recommendedName>
        <fullName evidence="2">Myb-like domain-containing protein</fullName>
    </recommendedName>
</protein>
<dbReference type="PROSITE" id="PS50090">
    <property type="entry name" value="MYB_LIKE"/>
    <property type="match status" value="1"/>
</dbReference>
<reference evidence="3 4" key="1">
    <citation type="journal article" date="2023" name="Commun. Biol.">
        <title>Reorganization of the ancestral sex-determining regions during the evolution of trioecy in Pleodorina starrii.</title>
        <authorList>
            <person name="Takahashi K."/>
            <person name="Suzuki S."/>
            <person name="Kawai-Toyooka H."/>
            <person name="Yamamoto K."/>
            <person name="Hamaji T."/>
            <person name="Ootsuki R."/>
            <person name="Yamaguchi H."/>
            <person name="Kawachi M."/>
            <person name="Higashiyama T."/>
            <person name="Nozaki H."/>
        </authorList>
    </citation>
    <scope>NUCLEOTIDE SEQUENCE [LARGE SCALE GENOMIC DNA]</scope>
    <source>
        <strain evidence="3 4">NIES-4479</strain>
    </source>
</reference>
<feature type="compositionally biased region" description="Low complexity" evidence="1">
    <location>
        <begin position="543"/>
        <end position="573"/>
    </location>
</feature>
<feature type="compositionally biased region" description="Low complexity" evidence="1">
    <location>
        <begin position="2103"/>
        <end position="2114"/>
    </location>
</feature>
<dbReference type="InterPro" id="IPR001005">
    <property type="entry name" value="SANT/Myb"/>
</dbReference>
<feature type="compositionally biased region" description="Gly residues" evidence="1">
    <location>
        <begin position="862"/>
        <end position="875"/>
    </location>
</feature>
<feature type="domain" description="Myb-like" evidence="2">
    <location>
        <begin position="2142"/>
        <end position="2191"/>
    </location>
</feature>
<feature type="compositionally biased region" description="Basic and acidic residues" evidence="1">
    <location>
        <begin position="726"/>
        <end position="739"/>
    </location>
</feature>
<feature type="compositionally biased region" description="Acidic residues" evidence="1">
    <location>
        <begin position="2424"/>
        <end position="2448"/>
    </location>
</feature>
<dbReference type="InterPro" id="IPR009057">
    <property type="entry name" value="Homeodomain-like_sf"/>
</dbReference>
<feature type="compositionally biased region" description="Basic and acidic residues" evidence="1">
    <location>
        <begin position="27"/>
        <end position="39"/>
    </location>
</feature>
<feature type="region of interest" description="Disordered" evidence="1">
    <location>
        <begin position="1285"/>
        <end position="1355"/>
    </location>
</feature>
<feature type="compositionally biased region" description="Low complexity" evidence="1">
    <location>
        <begin position="1556"/>
        <end position="1572"/>
    </location>
</feature>
<dbReference type="SUPFAM" id="SSF46689">
    <property type="entry name" value="Homeodomain-like"/>
    <property type="match status" value="1"/>
</dbReference>
<feature type="region of interest" description="Disordered" evidence="1">
    <location>
        <begin position="1118"/>
        <end position="1169"/>
    </location>
</feature>
<dbReference type="EMBL" id="BRXU01000007">
    <property type="protein sequence ID" value="GLC52878.1"/>
    <property type="molecule type" value="Genomic_DNA"/>
</dbReference>